<dbReference type="EMBL" id="JACHDD010000003">
    <property type="protein sequence ID" value="MBB5423835.1"/>
    <property type="molecule type" value="Genomic_DNA"/>
</dbReference>
<evidence type="ECO:0000313" key="1">
    <source>
        <dbReference type="EMBL" id="MBB5423835.1"/>
    </source>
</evidence>
<reference evidence="1 2" key="1">
    <citation type="submission" date="2020-08" db="EMBL/GenBank/DDBJ databases">
        <title>Genomic Encyclopedia of Type Strains, Phase IV (KMG-V): Genome sequencing to study the core and pangenomes of soil and plant-associated prokaryotes.</title>
        <authorList>
            <person name="Whitman W."/>
        </authorList>
    </citation>
    <scope>NUCLEOTIDE SEQUENCE [LARGE SCALE GENOMIC DNA]</scope>
    <source>
        <strain evidence="1 2">JPY158</strain>
    </source>
</reference>
<accession>A0A7W8PNA3</accession>
<dbReference type="RefSeq" id="WP_184129399.1">
    <property type="nucleotide sequence ID" value="NZ_JACHDD010000003.1"/>
</dbReference>
<proteinExistence type="predicted"/>
<gene>
    <name evidence="1" type="ORF">HDG40_001979</name>
</gene>
<name>A0A7W8PNA3_PARAM</name>
<comment type="caution">
    <text evidence="1">The sequence shown here is derived from an EMBL/GenBank/DDBJ whole genome shotgun (WGS) entry which is preliminary data.</text>
</comment>
<dbReference type="AlphaFoldDB" id="A0A7W8PNA3"/>
<dbReference type="Proteomes" id="UP000592780">
    <property type="component" value="Unassembled WGS sequence"/>
</dbReference>
<keyword evidence="2" id="KW-1185">Reference proteome</keyword>
<evidence type="ECO:0000313" key="2">
    <source>
        <dbReference type="Proteomes" id="UP000592780"/>
    </source>
</evidence>
<sequence length="57" mass="6135">MRLLNDGTLLVNLSSNFLRQSDEDAASYGLAVARKRLGVHVHAIKAVVLEASNSQQG</sequence>
<protein>
    <submittedName>
        <fullName evidence="1">Uncharacterized protein</fullName>
    </submittedName>
</protein>
<organism evidence="1 2">
    <name type="scientific">Paraburkholderia atlantica</name>
    <dbReference type="NCBI Taxonomy" id="2654982"/>
    <lineage>
        <taxon>Bacteria</taxon>
        <taxon>Pseudomonadati</taxon>
        <taxon>Pseudomonadota</taxon>
        <taxon>Betaproteobacteria</taxon>
        <taxon>Burkholderiales</taxon>
        <taxon>Burkholderiaceae</taxon>
        <taxon>Paraburkholderia</taxon>
    </lineage>
</organism>